<keyword evidence="9" id="KW-0325">Glycoprotein</keyword>
<evidence type="ECO:0000256" key="7">
    <source>
        <dbReference type="ARBA" id="ARBA00023136"/>
    </source>
</evidence>
<evidence type="ECO:0000256" key="1">
    <source>
        <dbReference type="ARBA" id="ARBA00004651"/>
    </source>
</evidence>
<dbReference type="InParanoid" id="A0A6P6YKJ1"/>
<dbReference type="AlphaFoldDB" id="A0A6P6YKJ1"/>
<feature type="transmembrane region" description="Helical" evidence="12">
    <location>
        <begin position="217"/>
        <end position="238"/>
    </location>
</feature>
<feature type="region of interest" description="Disordered" evidence="11">
    <location>
        <begin position="160"/>
        <end position="187"/>
    </location>
</feature>
<keyword evidence="6" id="KW-0297">G-protein coupled receptor</keyword>
<reference evidence="15" key="1">
    <citation type="submission" date="2025-08" db="UniProtKB">
        <authorList>
            <consortium name="RefSeq"/>
        </authorList>
    </citation>
    <scope>IDENTIFICATION</scope>
    <source>
        <strain evidence="15">Airmid</strain>
    </source>
</reference>
<proteinExistence type="inferred from homology"/>
<dbReference type="PROSITE" id="PS50262">
    <property type="entry name" value="G_PROTEIN_RECEP_F1_2"/>
    <property type="match status" value="1"/>
</dbReference>
<keyword evidence="10" id="KW-0807">Transducer</keyword>
<feature type="transmembrane region" description="Helical" evidence="12">
    <location>
        <begin position="369"/>
        <end position="390"/>
    </location>
</feature>
<dbReference type="PANTHER" id="PTHR24246">
    <property type="entry name" value="OLFACTORY RECEPTOR AND ADENOSINE RECEPTOR"/>
    <property type="match status" value="1"/>
</dbReference>
<name>A0A6P6YKJ1_DERPT</name>
<gene>
    <name evidence="15" type="primary">LOC113799346</name>
</gene>
<evidence type="ECO:0000256" key="11">
    <source>
        <dbReference type="SAM" id="MobiDB-lite"/>
    </source>
</evidence>
<feature type="transmembrane region" description="Helical" evidence="12">
    <location>
        <begin position="287"/>
        <end position="308"/>
    </location>
</feature>
<dbReference type="KEGG" id="dpte:113799346"/>
<evidence type="ECO:0000313" key="14">
    <source>
        <dbReference type="Proteomes" id="UP000515146"/>
    </source>
</evidence>
<dbReference type="SUPFAM" id="SSF81321">
    <property type="entry name" value="Family A G protein-coupled receptor-like"/>
    <property type="match status" value="1"/>
</dbReference>
<organism evidence="14 15">
    <name type="scientific">Dermatophagoides pteronyssinus</name>
    <name type="common">European house dust mite</name>
    <dbReference type="NCBI Taxonomy" id="6956"/>
    <lineage>
        <taxon>Eukaryota</taxon>
        <taxon>Metazoa</taxon>
        <taxon>Ecdysozoa</taxon>
        <taxon>Arthropoda</taxon>
        <taxon>Chelicerata</taxon>
        <taxon>Arachnida</taxon>
        <taxon>Acari</taxon>
        <taxon>Acariformes</taxon>
        <taxon>Sarcoptiformes</taxon>
        <taxon>Astigmata</taxon>
        <taxon>Psoroptidia</taxon>
        <taxon>Analgoidea</taxon>
        <taxon>Pyroglyphidae</taxon>
        <taxon>Dermatophagoidinae</taxon>
        <taxon>Dermatophagoides</taxon>
    </lineage>
</organism>
<protein>
    <submittedName>
        <fullName evidence="15">Neuropeptide CCHamide-2 receptor-like</fullName>
    </submittedName>
</protein>
<keyword evidence="14" id="KW-1185">Reference proteome</keyword>
<keyword evidence="4 12" id="KW-0812">Transmembrane</keyword>
<evidence type="ECO:0000256" key="10">
    <source>
        <dbReference type="ARBA" id="ARBA00023224"/>
    </source>
</evidence>
<feature type="transmembrane region" description="Helical" evidence="12">
    <location>
        <begin position="329"/>
        <end position="349"/>
    </location>
</feature>
<sequence length="602" mass="66392">MSYRLSSLLLSTLSTSTSSKLSNRLWPKSSISKANSFFKNAISTMATAVIIIVSTSTSSSSSSISFTSSISASSLSSDASDNSNNDSLSSSSSLMMALMNSFNNGENNWPSTSTSRSIRHLQPYLPSSVHYGSLLSEKTTAQQQKQQQQHHPTISQHYYPYQQQQGPQPPPSSSSSPKLSQPNQPPQYSQYPFAYNPNQIMWPPEDNWNSWNRVFKLILLSFVSTIGSMGAIFIVSAITVIDTFQVRGNCFLVSLAFGHLLVTVLILPASAIAIMADITEDQTLCHFQWLITLACFIVSILSFLFMSIDNYFGMKSLITYHLCCTKCRICFLIIFIWLAAFIIPFLQHSNHFGPEFCKDKRHWKIMPDYHPYALGFLIICTIITLAYFTYSLFMYKNYKIQLESTPEAANFILTDGCLLQSNVIVYVCSLAMWLPLIVTMVVDTINPVPQDYLNTVWYIAISNSCSFSYMYAATNRDFRDAFNKLFYYCCCKSHVTFSRKGATIRRTVVNESMGLRVHIIPGLNIYAQRKDTMSGNTATTSYRSGGYGSSGGGGGGNFGGGSSGGGFFGSHHGGGGGGGGGSHSAGHYPGTGYYRSHKSCEL</sequence>
<dbReference type="OrthoDB" id="5984709at2759"/>
<feature type="transmembrane region" description="Helical" evidence="12">
    <location>
        <begin position="411"/>
        <end position="436"/>
    </location>
</feature>
<keyword evidence="5 12" id="KW-1133">Transmembrane helix</keyword>
<evidence type="ECO:0000256" key="4">
    <source>
        <dbReference type="ARBA" id="ARBA00022692"/>
    </source>
</evidence>
<evidence type="ECO:0000259" key="13">
    <source>
        <dbReference type="PROSITE" id="PS50262"/>
    </source>
</evidence>
<dbReference type="GO" id="GO:0004930">
    <property type="term" value="F:G protein-coupled receptor activity"/>
    <property type="evidence" value="ECO:0007669"/>
    <property type="project" value="UniProtKB-KW"/>
</dbReference>
<dbReference type="Proteomes" id="UP000515146">
    <property type="component" value="Unplaced"/>
</dbReference>
<dbReference type="InterPro" id="IPR000276">
    <property type="entry name" value="GPCR_Rhodpsn"/>
</dbReference>
<dbReference type="PRINTS" id="PR00237">
    <property type="entry name" value="GPCRRHODOPSN"/>
</dbReference>
<evidence type="ECO:0000256" key="12">
    <source>
        <dbReference type="SAM" id="Phobius"/>
    </source>
</evidence>
<evidence type="ECO:0000256" key="3">
    <source>
        <dbReference type="ARBA" id="ARBA00022475"/>
    </source>
</evidence>
<dbReference type="InterPro" id="IPR017452">
    <property type="entry name" value="GPCR_Rhodpsn_7TM"/>
</dbReference>
<accession>A0A6P6YKJ1</accession>
<comment type="subcellular location">
    <subcellularLocation>
        <location evidence="1">Cell membrane</location>
        <topology evidence="1">Multi-pass membrane protein</topology>
    </subcellularLocation>
</comment>
<feature type="domain" description="G-protein coupled receptors family 1 profile" evidence="13">
    <location>
        <begin position="230"/>
        <end position="471"/>
    </location>
</feature>
<keyword evidence="7 12" id="KW-0472">Membrane</keyword>
<dbReference type="Pfam" id="PF00001">
    <property type="entry name" value="7tm_1"/>
    <property type="match status" value="1"/>
</dbReference>
<dbReference type="GO" id="GO:0007189">
    <property type="term" value="P:adenylate cyclase-activating G protein-coupled receptor signaling pathway"/>
    <property type="evidence" value="ECO:0007669"/>
    <property type="project" value="TreeGrafter"/>
</dbReference>
<feature type="transmembrane region" description="Helical" evidence="12">
    <location>
        <begin position="456"/>
        <end position="474"/>
    </location>
</feature>
<dbReference type="Gene3D" id="1.20.1070.10">
    <property type="entry name" value="Rhodopsin 7-helix transmembrane proteins"/>
    <property type="match status" value="1"/>
</dbReference>
<keyword evidence="8" id="KW-0675">Receptor</keyword>
<feature type="compositionally biased region" description="Low complexity" evidence="11">
    <location>
        <begin position="173"/>
        <end position="187"/>
    </location>
</feature>
<dbReference type="GO" id="GO:0001973">
    <property type="term" value="P:G protein-coupled adenosine receptor signaling pathway"/>
    <property type="evidence" value="ECO:0007669"/>
    <property type="project" value="TreeGrafter"/>
</dbReference>
<evidence type="ECO:0000256" key="8">
    <source>
        <dbReference type="ARBA" id="ARBA00023170"/>
    </source>
</evidence>
<dbReference type="PANTHER" id="PTHR24246:SF27">
    <property type="entry name" value="ADENOSINE RECEPTOR, ISOFORM A"/>
    <property type="match status" value="1"/>
</dbReference>
<keyword evidence="3" id="KW-1003">Cell membrane</keyword>
<evidence type="ECO:0000313" key="15">
    <source>
        <dbReference type="RefSeq" id="XP_027205765.1"/>
    </source>
</evidence>
<comment type="similarity">
    <text evidence="2">Belongs to the G-protein coupled receptor 1 family.</text>
</comment>
<evidence type="ECO:0000256" key="5">
    <source>
        <dbReference type="ARBA" id="ARBA00022989"/>
    </source>
</evidence>
<evidence type="ECO:0000256" key="2">
    <source>
        <dbReference type="ARBA" id="ARBA00010663"/>
    </source>
</evidence>
<feature type="transmembrane region" description="Helical" evidence="12">
    <location>
        <begin position="250"/>
        <end position="275"/>
    </location>
</feature>
<dbReference type="GO" id="GO:0005886">
    <property type="term" value="C:plasma membrane"/>
    <property type="evidence" value="ECO:0007669"/>
    <property type="project" value="UniProtKB-SubCell"/>
</dbReference>
<dbReference type="SUPFAM" id="SSF81995">
    <property type="entry name" value="beta-sandwich domain of Sec23/24"/>
    <property type="match status" value="1"/>
</dbReference>
<evidence type="ECO:0000256" key="6">
    <source>
        <dbReference type="ARBA" id="ARBA00023040"/>
    </source>
</evidence>
<dbReference type="CDD" id="cd00637">
    <property type="entry name" value="7tm_classA_rhodopsin-like"/>
    <property type="match status" value="1"/>
</dbReference>
<dbReference type="RefSeq" id="XP_027205765.1">
    <property type="nucleotide sequence ID" value="XM_027349964.1"/>
</dbReference>
<evidence type="ECO:0000256" key="9">
    <source>
        <dbReference type="ARBA" id="ARBA00023180"/>
    </source>
</evidence>